<evidence type="ECO:0000256" key="4">
    <source>
        <dbReference type="ARBA" id="ARBA00022605"/>
    </source>
</evidence>
<dbReference type="HAMAP" id="MF_01925">
    <property type="entry name" value="P5C_reductase"/>
    <property type="match status" value="1"/>
</dbReference>
<feature type="binding site" evidence="10">
    <location>
        <position position="83"/>
    </location>
    <ligand>
        <name>NADPH</name>
        <dbReference type="ChEBI" id="CHEBI:57783"/>
    </ligand>
</feature>
<evidence type="ECO:0000259" key="11">
    <source>
        <dbReference type="Pfam" id="PF03807"/>
    </source>
</evidence>
<dbReference type="FunFam" id="1.10.3730.10:FF:000001">
    <property type="entry name" value="Pyrroline-5-carboxylate reductase"/>
    <property type="match status" value="1"/>
</dbReference>
<evidence type="ECO:0000313" key="13">
    <source>
        <dbReference type="EMBL" id="CBX29492.1"/>
    </source>
</evidence>
<dbReference type="Gene3D" id="3.40.50.720">
    <property type="entry name" value="NAD(P)-binding Rossmann-like Domain"/>
    <property type="match status" value="1"/>
</dbReference>
<evidence type="ECO:0000256" key="6">
    <source>
        <dbReference type="ARBA" id="ARBA00022857"/>
    </source>
</evidence>
<evidence type="ECO:0000256" key="10">
    <source>
        <dbReference type="PIRSR" id="PIRSR000193-1"/>
    </source>
</evidence>
<accession>E1YFZ8</accession>
<dbReference type="EMBL" id="FR695872">
    <property type="protein sequence ID" value="CBX29492.1"/>
    <property type="molecule type" value="Genomic_DNA"/>
</dbReference>
<dbReference type="InterPro" id="IPR000304">
    <property type="entry name" value="Pyrroline-COOH_reductase"/>
</dbReference>
<keyword evidence="7 8" id="KW-0560">Oxidoreductase</keyword>
<dbReference type="PANTHER" id="PTHR11645">
    <property type="entry name" value="PYRROLINE-5-CARBOXYLATE REDUCTASE"/>
    <property type="match status" value="1"/>
</dbReference>
<comment type="catalytic activity">
    <reaction evidence="8">
        <text>L-proline + NADP(+) = (S)-1-pyrroline-5-carboxylate + NADPH + 2 H(+)</text>
        <dbReference type="Rhea" id="RHEA:14109"/>
        <dbReference type="ChEBI" id="CHEBI:15378"/>
        <dbReference type="ChEBI" id="CHEBI:17388"/>
        <dbReference type="ChEBI" id="CHEBI:57783"/>
        <dbReference type="ChEBI" id="CHEBI:58349"/>
        <dbReference type="ChEBI" id="CHEBI:60039"/>
        <dbReference type="EC" id="1.5.1.2"/>
    </reaction>
</comment>
<comment type="function">
    <text evidence="8">Catalyzes the reduction of 1-pyrroline-5-carboxylate (PCA) to L-proline.</text>
</comment>
<evidence type="ECO:0000259" key="12">
    <source>
        <dbReference type="Pfam" id="PF14748"/>
    </source>
</evidence>
<dbReference type="NCBIfam" id="TIGR00112">
    <property type="entry name" value="proC"/>
    <property type="match status" value="1"/>
</dbReference>
<protein>
    <recommendedName>
        <fullName evidence="8 9">Pyrroline-5-carboxylate reductase</fullName>
        <shortName evidence="8">P5C reductase</shortName>
        <shortName evidence="8">P5CR</shortName>
        <ecNumber evidence="8 9">1.5.1.2</ecNumber>
    </recommendedName>
    <alternativeName>
        <fullName evidence="8">PCA reductase</fullName>
    </alternativeName>
</protein>
<dbReference type="SUPFAM" id="SSF51735">
    <property type="entry name" value="NAD(P)-binding Rossmann-fold domains"/>
    <property type="match status" value="1"/>
</dbReference>
<feature type="domain" description="Pyrroline-5-carboxylate reductase dimerisation" evidence="12">
    <location>
        <begin position="200"/>
        <end position="304"/>
    </location>
</feature>
<dbReference type="PANTHER" id="PTHR11645:SF0">
    <property type="entry name" value="PYRROLINE-5-CARBOXYLATE REDUCTASE 3"/>
    <property type="match status" value="1"/>
</dbReference>
<dbReference type="Pfam" id="PF03807">
    <property type="entry name" value="F420_oxidored"/>
    <property type="match status" value="1"/>
</dbReference>
<dbReference type="FunFam" id="3.40.50.720:FF:000190">
    <property type="entry name" value="Pyrroline-5-carboxylate reductase"/>
    <property type="match status" value="1"/>
</dbReference>
<dbReference type="InterPro" id="IPR028939">
    <property type="entry name" value="P5C_Rdtase_cat_N"/>
</dbReference>
<feature type="binding site" evidence="10">
    <location>
        <begin position="34"/>
        <end position="39"/>
    </location>
    <ligand>
        <name>NADP(+)</name>
        <dbReference type="ChEBI" id="CHEBI:58349"/>
    </ligand>
</feature>
<organism evidence="13">
    <name type="scientific">uncultured Desulfobacterium sp</name>
    <dbReference type="NCBI Taxonomy" id="201089"/>
    <lineage>
        <taxon>Bacteria</taxon>
        <taxon>Pseudomonadati</taxon>
        <taxon>Thermodesulfobacteriota</taxon>
        <taxon>Desulfobacteria</taxon>
        <taxon>Desulfobacterales</taxon>
        <taxon>Desulfobacteriaceae</taxon>
        <taxon>Desulfobacterium</taxon>
        <taxon>environmental samples</taxon>
    </lineage>
</organism>
<dbReference type="InterPro" id="IPR029036">
    <property type="entry name" value="P5CR_dimer"/>
</dbReference>
<dbReference type="InterPro" id="IPR036291">
    <property type="entry name" value="NAD(P)-bd_dom_sf"/>
</dbReference>
<keyword evidence="3 8" id="KW-0963">Cytoplasm</keyword>
<comment type="subcellular location">
    <subcellularLocation>
        <location evidence="1 8">Cytoplasm</location>
    </subcellularLocation>
</comment>
<keyword evidence="6 8" id="KW-0521">NADP</keyword>
<dbReference type="InterPro" id="IPR008927">
    <property type="entry name" value="6-PGluconate_DH-like_C_sf"/>
</dbReference>
<dbReference type="SUPFAM" id="SSF48179">
    <property type="entry name" value="6-phosphogluconate dehydrogenase C-terminal domain-like"/>
    <property type="match status" value="1"/>
</dbReference>
<evidence type="ECO:0000256" key="2">
    <source>
        <dbReference type="ARBA" id="ARBA00005525"/>
    </source>
</evidence>
<reference evidence="13" key="1">
    <citation type="journal article" date="2011" name="Environ. Microbiol.">
        <title>Genomic insights into the metabolic potential of the polycyclic aromatic hydrocarbon degrading sulfate-reducing Deltaproteobacterium N47.</title>
        <authorList>
            <person name="Bergmann F."/>
            <person name="Selesi D."/>
            <person name="Weinmaier T."/>
            <person name="Tischler P."/>
            <person name="Rattei T."/>
            <person name="Meckenstock R.U."/>
        </authorList>
    </citation>
    <scope>NUCLEOTIDE SEQUENCE</scope>
</reference>
<evidence type="ECO:0000256" key="8">
    <source>
        <dbReference type="HAMAP-Rule" id="MF_01925"/>
    </source>
</evidence>
<sequence length="306" mass="33320">MQFLQIFIQQNNYIFFNEGLGGYMAKLNRKAGFIGAGNMAEAFIGAITKSGIIAASKVVASDVNEERLDSLKKNYGISVTNDNFKVFSMSDIVILAVKPQQVPAVLTQIVNREDYSLQGRKLIISIAAGITLEKLESILYTPLNKENIINLPIIRVMPNTPALVLAGMSGMVPNRYANPDDINIVRTILEAMGKVIEFKEDALDAVTALSGSGPAYVFYLVESMIQGGINLGLDPYDATILTITTLKGSVALLEEMDESPELLRKRVTSPGGTTEEAFKILEKKKVKEIITEAIAAAARRSAELSR</sequence>
<gene>
    <name evidence="8" type="primary">proC</name>
    <name evidence="13" type="ORF">N47_J04730</name>
</gene>
<dbReference type="GO" id="GO:0005737">
    <property type="term" value="C:cytoplasm"/>
    <property type="evidence" value="ECO:0007669"/>
    <property type="project" value="UniProtKB-SubCell"/>
</dbReference>
<evidence type="ECO:0000256" key="7">
    <source>
        <dbReference type="ARBA" id="ARBA00023002"/>
    </source>
</evidence>
<dbReference type="Pfam" id="PF14748">
    <property type="entry name" value="P5CR_dimer"/>
    <property type="match status" value="1"/>
</dbReference>
<dbReference type="GO" id="GO:0055129">
    <property type="term" value="P:L-proline biosynthetic process"/>
    <property type="evidence" value="ECO:0007669"/>
    <property type="project" value="UniProtKB-UniRule"/>
</dbReference>
<dbReference type="UniPathway" id="UPA00098">
    <property type="reaction ID" value="UER00361"/>
</dbReference>
<keyword evidence="5 8" id="KW-0641">Proline biosynthesis</keyword>
<dbReference type="AlphaFoldDB" id="E1YFZ8"/>
<comment type="similarity">
    <text evidence="2 8">Belongs to the pyrroline-5-carboxylate reductase family.</text>
</comment>
<evidence type="ECO:0000256" key="1">
    <source>
        <dbReference type="ARBA" id="ARBA00004496"/>
    </source>
</evidence>
<dbReference type="EC" id="1.5.1.2" evidence="8 9"/>
<feature type="domain" description="Pyrroline-5-carboxylate reductase catalytic N-terminal" evidence="11">
    <location>
        <begin position="31"/>
        <end position="129"/>
    </location>
</feature>
<dbReference type="Gene3D" id="1.10.3730.10">
    <property type="entry name" value="ProC C-terminal domain-like"/>
    <property type="match status" value="1"/>
</dbReference>
<keyword evidence="4 8" id="KW-0028">Amino-acid biosynthesis</keyword>
<dbReference type="PIRSF" id="PIRSF000193">
    <property type="entry name" value="Pyrrol-5-carb_rd"/>
    <property type="match status" value="1"/>
</dbReference>
<evidence type="ECO:0000256" key="5">
    <source>
        <dbReference type="ARBA" id="ARBA00022650"/>
    </source>
</evidence>
<comment type="pathway">
    <text evidence="8">Amino-acid biosynthesis; L-proline biosynthesis; L-proline from L-glutamate 5-semialdehyde: step 1/1.</text>
</comment>
<comment type="catalytic activity">
    <reaction evidence="8">
        <text>L-proline + NAD(+) = (S)-1-pyrroline-5-carboxylate + NADH + 2 H(+)</text>
        <dbReference type="Rhea" id="RHEA:14105"/>
        <dbReference type="ChEBI" id="CHEBI:15378"/>
        <dbReference type="ChEBI" id="CHEBI:17388"/>
        <dbReference type="ChEBI" id="CHEBI:57540"/>
        <dbReference type="ChEBI" id="CHEBI:57945"/>
        <dbReference type="ChEBI" id="CHEBI:60039"/>
        <dbReference type="EC" id="1.5.1.2"/>
    </reaction>
</comment>
<proteinExistence type="inferred from homology"/>
<name>E1YFZ8_9BACT</name>
<dbReference type="GO" id="GO:0004735">
    <property type="term" value="F:pyrroline-5-carboxylate reductase activity"/>
    <property type="evidence" value="ECO:0007669"/>
    <property type="project" value="UniProtKB-UniRule"/>
</dbReference>
<evidence type="ECO:0000256" key="9">
    <source>
        <dbReference type="NCBIfam" id="TIGR00112"/>
    </source>
</evidence>
<feature type="binding site" evidence="10">
    <location>
        <begin position="96"/>
        <end position="99"/>
    </location>
    <ligand>
        <name>NADP(+)</name>
        <dbReference type="ChEBI" id="CHEBI:58349"/>
    </ligand>
</feature>
<evidence type="ECO:0000256" key="3">
    <source>
        <dbReference type="ARBA" id="ARBA00022490"/>
    </source>
</evidence>